<evidence type="ECO:0000313" key="2">
    <source>
        <dbReference type="Proteomes" id="UP001330749"/>
    </source>
</evidence>
<accession>A0ABU6N818</accession>
<organism evidence="1 2">
    <name type="scientific">Bacillus xiapuensis</name>
    <dbReference type="NCBI Taxonomy" id="2014075"/>
    <lineage>
        <taxon>Bacteria</taxon>
        <taxon>Bacillati</taxon>
        <taxon>Bacillota</taxon>
        <taxon>Bacilli</taxon>
        <taxon>Bacillales</taxon>
        <taxon>Bacillaceae</taxon>
        <taxon>Bacillus</taxon>
    </lineage>
</organism>
<keyword evidence="2" id="KW-1185">Reference proteome</keyword>
<evidence type="ECO:0000313" key="1">
    <source>
        <dbReference type="EMBL" id="MED3562367.1"/>
    </source>
</evidence>
<sequence length="434" mass="50863">MAEFYIINELVQKEIEKGIEQFKRDYINTQFEKNKLYAYLGEDLVKALKHHKGFIAGGTITSLFCNREINDVDVYFRDEESILGFMSEVWSGGRHVVSHTKKATQLMYNDINLQVIHFQYFNKSEEIFNTFDFTTCMGCFDFATEQFTLHPEFLRHNSQRILKFNSETAFPIVSLLRVQKYEKKGYSISKPEFIRILLTCMNLDIESYDDLKEQLGGMYGINYDKLFEDVKDEPFDLQEAIDKIANIALDEDYFKKPVSIEFNNIDDILDTIAKKPRKVLEVNGKLYKIGYDGFLESINNKPEYHEMLDTDQYFKENKFYKFVKKADDKYFSFYDKSFEYIIGQEVEAKGTIGTGWNSDKGKLFFNEKLDNNSSTYRNEKDGVLIEVSIKPEDFLDVGSHITARKCTMIREVPKEEYEEGANKKKKELPNPFFA</sequence>
<name>A0ABU6N818_9BACI</name>
<reference evidence="1 2" key="1">
    <citation type="submission" date="2023-03" db="EMBL/GenBank/DDBJ databases">
        <title>Bacillus Genome Sequencing.</title>
        <authorList>
            <person name="Dunlap C."/>
        </authorList>
    </citation>
    <scope>NUCLEOTIDE SEQUENCE [LARGE SCALE GENOMIC DNA]</scope>
    <source>
        <strain evidence="1 2">B-14544</strain>
    </source>
</reference>
<dbReference type="EMBL" id="JARMQG010000084">
    <property type="protein sequence ID" value="MED3562367.1"/>
    <property type="molecule type" value="Genomic_DNA"/>
</dbReference>
<gene>
    <name evidence="1" type="ORF">P4447_07850</name>
</gene>
<dbReference type="RefSeq" id="WP_327967285.1">
    <property type="nucleotide sequence ID" value="NZ_JARMQG010000084.1"/>
</dbReference>
<proteinExistence type="predicted"/>
<dbReference type="Pfam" id="PF26128">
    <property type="entry name" value="Gad2"/>
    <property type="match status" value="1"/>
</dbReference>
<protein>
    <submittedName>
        <fullName evidence="1">Uncharacterized protein</fullName>
    </submittedName>
</protein>
<comment type="caution">
    <text evidence="1">The sequence shown here is derived from an EMBL/GenBank/DDBJ whole genome shotgun (WGS) entry which is preliminary data.</text>
</comment>
<dbReference type="Proteomes" id="UP001330749">
    <property type="component" value="Unassembled WGS sequence"/>
</dbReference>